<keyword evidence="5" id="KW-0808">Transferase</keyword>
<dbReference type="InterPro" id="IPR019734">
    <property type="entry name" value="TPR_rpt"/>
</dbReference>
<dbReference type="Proteomes" id="UP000003856">
    <property type="component" value="Unassembled WGS sequence"/>
</dbReference>
<comment type="similarity">
    <text evidence="2">Belongs to the glycosyltransferase 41 family. O-GlcNAc transferase subfamily.</text>
</comment>
<dbReference type="Pfam" id="PF13432">
    <property type="entry name" value="TPR_16"/>
    <property type="match status" value="2"/>
</dbReference>
<evidence type="ECO:0000313" key="12">
    <source>
        <dbReference type="Proteomes" id="UP000003856"/>
    </source>
</evidence>
<evidence type="ECO:0000256" key="8">
    <source>
        <dbReference type="PROSITE-ProRule" id="PRU00339"/>
    </source>
</evidence>
<dbReference type="SUPFAM" id="SSF48452">
    <property type="entry name" value="TPR-like"/>
    <property type="match status" value="1"/>
</dbReference>
<dbReference type="InterPro" id="IPR011990">
    <property type="entry name" value="TPR-like_helical_dom_sf"/>
</dbReference>
<keyword evidence="7 8" id="KW-0802">TPR repeat</keyword>
<evidence type="ECO:0000256" key="9">
    <source>
        <dbReference type="SAM" id="MobiDB-lite"/>
    </source>
</evidence>
<feature type="domain" description="O-GlcNAc transferase C-terminal" evidence="10">
    <location>
        <begin position="656"/>
        <end position="744"/>
    </location>
</feature>
<gene>
    <name evidence="11" type="ORF">AcdelDRAFT_2067</name>
</gene>
<evidence type="ECO:0000256" key="5">
    <source>
        <dbReference type="ARBA" id="ARBA00022679"/>
    </source>
</evidence>
<feature type="repeat" description="TPR" evidence="8">
    <location>
        <begin position="201"/>
        <end position="234"/>
    </location>
</feature>
<evidence type="ECO:0000313" key="11">
    <source>
        <dbReference type="EMBL" id="EER60350.1"/>
    </source>
</evidence>
<dbReference type="Pfam" id="PF13424">
    <property type="entry name" value="TPR_12"/>
    <property type="match status" value="1"/>
</dbReference>
<keyword evidence="4" id="KW-0328">Glycosyltransferase</keyword>
<dbReference type="SMART" id="SM00028">
    <property type="entry name" value="TPR"/>
    <property type="match status" value="6"/>
</dbReference>
<evidence type="ECO:0000256" key="7">
    <source>
        <dbReference type="ARBA" id="ARBA00022803"/>
    </source>
</evidence>
<dbReference type="Gene3D" id="3.40.50.11380">
    <property type="match status" value="1"/>
</dbReference>
<comment type="pathway">
    <text evidence="1">Protein modification; protein glycosylation.</text>
</comment>
<dbReference type="InterPro" id="IPR029489">
    <property type="entry name" value="OGT/SEC/SPY_C"/>
</dbReference>
<feature type="repeat" description="TPR" evidence="8">
    <location>
        <begin position="167"/>
        <end position="200"/>
    </location>
</feature>
<proteinExistence type="inferred from homology"/>
<keyword evidence="6" id="KW-0677">Repeat</keyword>
<evidence type="ECO:0000259" key="10">
    <source>
        <dbReference type="Pfam" id="PF13844"/>
    </source>
</evidence>
<dbReference type="EMBL" id="ACQT01000060">
    <property type="protein sequence ID" value="EER60350.1"/>
    <property type="molecule type" value="Genomic_DNA"/>
</dbReference>
<protein>
    <recommendedName>
        <fullName evidence="3">protein O-GlcNAc transferase</fullName>
        <ecNumber evidence="3">2.4.1.255</ecNumber>
    </recommendedName>
</protein>
<dbReference type="GO" id="GO:0097363">
    <property type="term" value="F:protein O-acetylglucosaminyltransferase activity"/>
    <property type="evidence" value="ECO:0007669"/>
    <property type="project" value="UniProtKB-EC"/>
</dbReference>
<dbReference type="InterPro" id="IPR051939">
    <property type="entry name" value="Glycosyltr_41/O-GlcNAc_trsf"/>
</dbReference>
<keyword evidence="12" id="KW-1185">Reference proteome</keyword>
<feature type="compositionally biased region" description="Polar residues" evidence="9">
    <location>
        <begin position="10"/>
        <end position="23"/>
    </location>
</feature>
<dbReference type="PROSITE" id="PS50293">
    <property type="entry name" value="TPR_REGION"/>
    <property type="match status" value="1"/>
</dbReference>
<dbReference type="EC" id="2.4.1.255" evidence="3"/>
<feature type="repeat" description="TPR" evidence="8">
    <location>
        <begin position="99"/>
        <end position="132"/>
    </location>
</feature>
<dbReference type="SUPFAM" id="SSF53756">
    <property type="entry name" value="UDP-Glycosyltransferase/glycogen phosphorylase"/>
    <property type="match status" value="1"/>
</dbReference>
<evidence type="ECO:0000256" key="6">
    <source>
        <dbReference type="ARBA" id="ARBA00022737"/>
    </source>
</evidence>
<feature type="region of interest" description="Disordered" evidence="9">
    <location>
        <begin position="1"/>
        <end position="29"/>
    </location>
</feature>
<evidence type="ECO:0000256" key="4">
    <source>
        <dbReference type="ARBA" id="ARBA00022676"/>
    </source>
</evidence>
<dbReference type="Gene3D" id="3.40.50.2000">
    <property type="entry name" value="Glycogen Phosphorylase B"/>
    <property type="match status" value="1"/>
</dbReference>
<dbReference type="RefSeq" id="WP_005796214.1">
    <property type="nucleotide sequence ID" value="NZ_ACQT01000060.1"/>
</dbReference>
<comment type="caution">
    <text evidence="11">The sequence shown here is derived from an EMBL/GenBank/DDBJ whole genome shotgun (WGS) entry which is preliminary data.</text>
</comment>
<evidence type="ECO:0000256" key="1">
    <source>
        <dbReference type="ARBA" id="ARBA00004922"/>
    </source>
</evidence>
<dbReference type="PATRIC" id="fig|573060.9.peg.3041"/>
<evidence type="ECO:0000256" key="3">
    <source>
        <dbReference type="ARBA" id="ARBA00011970"/>
    </source>
</evidence>
<dbReference type="AlphaFoldDB" id="C5T587"/>
<name>C5T587_ACIDE</name>
<dbReference type="PANTHER" id="PTHR44835">
    <property type="entry name" value="UDP-N-ACETYLGLUCOSAMINE--PEPTIDE N-ACETYLGLUCOSAMINYLTRANSFERASE SPINDLY-RELATED"/>
    <property type="match status" value="1"/>
</dbReference>
<accession>C5T587</accession>
<dbReference type="OrthoDB" id="101857at2"/>
<sequence length="762" mass="83933">MLKWFKRKSSVSSNDGPLSTPASSGDIVSAQPPEPLSALLLFRGGRLAAAEEVARLRLEQNPKDPEGLLVHGLGALQRRKTADGLRILENAALAHPSDCEILVALGQAKLAMGRKSAAVAAFEQVLVMAPGHPAASYQLAMLALANGREDNALCLLRTAAANEPSWVDAQYQYGNMLRSRGEIHEAEKYYRLALAVQADHVETLVNLGGLLKDSGRFAEAVQCLERALQLRPELTQPAFNLAMIRVNQRMWDDASRWLQHTIAINPKQADAKYWLGNTLMGSGDVAASRLAYQSALRLNANYVQARWGYTMAQLPAVAVSAGEQGLAVAAFDRELSKLCAWFRVHRPSDAYKAVGAQQPYYLAYIPGNHRSVLSQYGGLCASQMGTWARKAGLPTPVGKKTSKCKVGIVSAHVHEHSVWRAIVRGWIEHLDPAKYEIHIFHTGPGRDEQTEWAARRVARFHQARWGWPQWAKAISEAHLDVLVYPEIGMDATTVRLASLRLAPLQIASWGHPITTGLPTIDVFVSAQGLEPEGADAHYTEKLLKLPNLGCCYSPLGLSPERIDISRWGIDGKDRILLCAGTPFKYAPADDMLWVQIAKRCGPCKLVFFRPNTESLGLLLENRLRKSFEDAGLRFDDYVRFIPWLSPAVFFGVLDRADVYLDTVGFSGFNTSMQAVERGTPVVAWEGAFLRGRFASGILRQMGMHEWVAASSEDYVALAERLCADEALRLDVKNKMLTCRSRIFDDRSAAVAFGQALTEISGV</sequence>
<dbReference type="PANTHER" id="PTHR44835:SF1">
    <property type="entry name" value="PROTEIN O-GLCNAC TRANSFERASE"/>
    <property type="match status" value="1"/>
</dbReference>
<dbReference type="Gene3D" id="1.25.40.10">
    <property type="entry name" value="Tetratricopeptide repeat domain"/>
    <property type="match status" value="1"/>
</dbReference>
<evidence type="ECO:0000256" key="2">
    <source>
        <dbReference type="ARBA" id="ARBA00005386"/>
    </source>
</evidence>
<organism evidence="11 12">
    <name type="scientific">Acidovorax delafieldii 2AN</name>
    <dbReference type="NCBI Taxonomy" id="573060"/>
    <lineage>
        <taxon>Bacteria</taxon>
        <taxon>Pseudomonadati</taxon>
        <taxon>Pseudomonadota</taxon>
        <taxon>Betaproteobacteria</taxon>
        <taxon>Burkholderiales</taxon>
        <taxon>Comamonadaceae</taxon>
        <taxon>Acidovorax</taxon>
    </lineage>
</organism>
<reference evidence="11 12" key="1">
    <citation type="submission" date="2009-05" db="EMBL/GenBank/DDBJ databases">
        <title>The draft genome of Acidovorax delafieldii 2AN.</title>
        <authorList>
            <consortium name="US DOE Joint Genome Institute (JGI-PGF)"/>
            <person name="Lucas S."/>
            <person name="Copeland A."/>
            <person name="Lapidus A."/>
            <person name="Glavina del Rio T."/>
            <person name="Tice H."/>
            <person name="Bruce D."/>
            <person name="Goodwin L."/>
            <person name="Pitluck S."/>
            <person name="Larimer F."/>
            <person name="Land M.L."/>
            <person name="Hauser L."/>
            <person name="Shelobolina E.S."/>
            <person name="Picardal F."/>
            <person name="Roden E."/>
            <person name="Emerson D."/>
        </authorList>
    </citation>
    <scope>NUCLEOTIDE SEQUENCE [LARGE SCALE GENOMIC DNA]</scope>
    <source>
        <strain evidence="11 12">2AN</strain>
    </source>
</reference>
<dbReference type="PROSITE" id="PS50005">
    <property type="entry name" value="TPR"/>
    <property type="match status" value="3"/>
</dbReference>
<dbReference type="Pfam" id="PF13844">
    <property type="entry name" value="Glyco_transf_41"/>
    <property type="match status" value="1"/>
</dbReference>